<gene>
    <name evidence="1" type="ORF">J1605_004178</name>
</gene>
<organism evidence="1 2">
    <name type="scientific">Eschrichtius robustus</name>
    <name type="common">California gray whale</name>
    <name type="synonym">Eschrichtius gibbosus</name>
    <dbReference type="NCBI Taxonomy" id="9764"/>
    <lineage>
        <taxon>Eukaryota</taxon>
        <taxon>Metazoa</taxon>
        <taxon>Chordata</taxon>
        <taxon>Craniata</taxon>
        <taxon>Vertebrata</taxon>
        <taxon>Euteleostomi</taxon>
        <taxon>Mammalia</taxon>
        <taxon>Eutheria</taxon>
        <taxon>Laurasiatheria</taxon>
        <taxon>Artiodactyla</taxon>
        <taxon>Whippomorpha</taxon>
        <taxon>Cetacea</taxon>
        <taxon>Mysticeti</taxon>
        <taxon>Eschrichtiidae</taxon>
        <taxon>Eschrichtius</taxon>
    </lineage>
</organism>
<dbReference type="Proteomes" id="UP001159641">
    <property type="component" value="Unassembled WGS sequence"/>
</dbReference>
<dbReference type="AlphaFoldDB" id="A0AB34HLC2"/>
<evidence type="ECO:0000313" key="1">
    <source>
        <dbReference type="EMBL" id="KAJ8791953.1"/>
    </source>
</evidence>
<keyword evidence="2" id="KW-1185">Reference proteome</keyword>
<proteinExistence type="predicted"/>
<accession>A0AB34HLC2</accession>
<name>A0AB34HLC2_ESCRO</name>
<reference evidence="1 2" key="1">
    <citation type="submission" date="2022-11" db="EMBL/GenBank/DDBJ databases">
        <title>Whole genome sequence of Eschrichtius robustus ER-17-0199.</title>
        <authorList>
            <person name="Bruniche-Olsen A."/>
            <person name="Black A.N."/>
            <person name="Fields C.J."/>
            <person name="Walden K."/>
            <person name="Dewoody J.A."/>
        </authorList>
    </citation>
    <scope>NUCLEOTIDE SEQUENCE [LARGE SCALE GENOMIC DNA]</scope>
    <source>
        <strain evidence="1">ER-17-0199</strain>
        <tissue evidence="1">Blubber</tissue>
    </source>
</reference>
<protein>
    <submittedName>
        <fullName evidence="1">Uncharacterized protein</fullName>
    </submittedName>
</protein>
<comment type="caution">
    <text evidence="1">The sequence shown here is derived from an EMBL/GenBank/DDBJ whole genome shotgun (WGS) entry which is preliminary data.</text>
</comment>
<evidence type="ECO:0000313" key="2">
    <source>
        <dbReference type="Proteomes" id="UP001159641"/>
    </source>
</evidence>
<dbReference type="EMBL" id="JAIQCJ010001183">
    <property type="protein sequence ID" value="KAJ8791953.1"/>
    <property type="molecule type" value="Genomic_DNA"/>
</dbReference>
<sequence>MAVLEQAGGRGGNSPCLPHCQQVPRELHTCDLCGPPCRRDNGGMRLAYALTDKHLWLRTPTGVGEGGIGSSLAFGRGGVYLNSGSSVEPRNTELGLGAASSLPGLSFSSPHGGVWTRGRSKDPQRYCGALSGETQLPPCTAASRGRGGGELSLARSAKYGSLNGERSWALVLPDTPVVSPQSPWKRVELRKGKDIQDAVGMHLTQDYGNSPGVVR</sequence>